<evidence type="ECO:0000313" key="1">
    <source>
        <dbReference type="EMBL" id="SER47027.1"/>
    </source>
</evidence>
<dbReference type="InParanoid" id="A0A1H9PFU9"/>
<protein>
    <recommendedName>
        <fullName evidence="3">DUF4221 domain-containing protein</fullName>
    </recommendedName>
</protein>
<dbReference type="InterPro" id="IPR025316">
    <property type="entry name" value="DUF4221"/>
</dbReference>
<dbReference type="Proteomes" id="UP000199021">
    <property type="component" value="Unassembled WGS sequence"/>
</dbReference>
<dbReference type="RefSeq" id="WP_090173589.1">
    <property type="nucleotide sequence ID" value="NZ_FOFB01000050.1"/>
</dbReference>
<dbReference type="PROSITE" id="PS51257">
    <property type="entry name" value="PROKAR_LIPOPROTEIN"/>
    <property type="match status" value="1"/>
</dbReference>
<dbReference type="OrthoDB" id="827931at2"/>
<proteinExistence type="predicted"/>
<gene>
    <name evidence="1" type="ORF">SAMN05444359_1501</name>
</gene>
<dbReference type="Pfam" id="PF13970">
    <property type="entry name" value="DUF4221"/>
    <property type="match status" value="1"/>
</dbReference>
<dbReference type="EMBL" id="FOFB01000050">
    <property type="protein sequence ID" value="SER47027.1"/>
    <property type="molecule type" value="Genomic_DNA"/>
</dbReference>
<evidence type="ECO:0008006" key="3">
    <source>
        <dbReference type="Google" id="ProtNLM"/>
    </source>
</evidence>
<organism evidence="1 2">
    <name type="scientific">Neolewinella agarilytica</name>
    <dbReference type="NCBI Taxonomy" id="478744"/>
    <lineage>
        <taxon>Bacteria</taxon>
        <taxon>Pseudomonadati</taxon>
        <taxon>Bacteroidota</taxon>
        <taxon>Saprospiria</taxon>
        <taxon>Saprospirales</taxon>
        <taxon>Lewinellaceae</taxon>
        <taxon>Neolewinella</taxon>
    </lineage>
</organism>
<reference evidence="2" key="1">
    <citation type="submission" date="2016-10" db="EMBL/GenBank/DDBJ databases">
        <authorList>
            <person name="Varghese N."/>
            <person name="Submissions S."/>
        </authorList>
    </citation>
    <scope>NUCLEOTIDE SEQUENCE [LARGE SCALE GENOMIC DNA]</scope>
    <source>
        <strain evidence="2">DSM 24740</strain>
    </source>
</reference>
<sequence>MRPFLIFSCLFVLISCQDPGISTLSIAKINSLDNISIPIDSILIDGGQLVSFKERFGNTEYLYRTRPFANGVQSINLGNGDSEIITIPKEGPNGIRRIQSFIVKDDGSYLVAADEKIVSLDTQGRIIDQFRFFPNNMDMELHGPYIIRATHEFPLQEYKGDLVVHLERDDSDDYSFPFHYQGPFLGLLDIEKRIAIPLSVEWPDQTQYYGFTHQPFFSVVEEDIVYGFAYSPHIYRFSLESDLTQSFYQEPFKGLSNDSFKGSFDEVELLSHRSKSVVYGEVVYDEESNRYCQLVFVPPVPSHPMYGKAQFIGVRLFDENLTLIGEETLPGGMAPEAYFFNGELFVRFIKDVPENALFLRRVYVE</sequence>
<accession>A0A1H9PFU9</accession>
<evidence type="ECO:0000313" key="2">
    <source>
        <dbReference type="Proteomes" id="UP000199021"/>
    </source>
</evidence>
<name>A0A1H9PFU9_9BACT</name>
<keyword evidence="2" id="KW-1185">Reference proteome</keyword>
<dbReference type="AlphaFoldDB" id="A0A1H9PFU9"/>